<evidence type="ECO:0000256" key="1">
    <source>
        <dbReference type="ARBA" id="ARBA00004196"/>
    </source>
</evidence>
<dbReference type="Gene3D" id="3.40.190.170">
    <property type="entry name" value="Bacterial extracellular solute-binding protein, family 7"/>
    <property type="match status" value="1"/>
</dbReference>
<evidence type="ECO:0000256" key="5">
    <source>
        <dbReference type="SAM" id="SignalP"/>
    </source>
</evidence>
<evidence type="ECO:0000256" key="3">
    <source>
        <dbReference type="ARBA" id="ARBA00022448"/>
    </source>
</evidence>
<evidence type="ECO:0000256" key="2">
    <source>
        <dbReference type="ARBA" id="ARBA00009023"/>
    </source>
</evidence>
<dbReference type="NCBIfam" id="TIGR01409">
    <property type="entry name" value="TAT_signal_seq"/>
    <property type="match status" value="1"/>
</dbReference>
<dbReference type="AlphaFoldDB" id="A0A857J639"/>
<feature type="signal peptide" evidence="5">
    <location>
        <begin position="1"/>
        <end position="31"/>
    </location>
</feature>
<reference evidence="6 7" key="1">
    <citation type="submission" date="2020-01" db="EMBL/GenBank/DDBJ databases">
        <title>Genome sequencing of strain KACC 21265.</title>
        <authorList>
            <person name="Heo J."/>
            <person name="Kim S.-J."/>
            <person name="Kim J.-S."/>
            <person name="Hong S.-B."/>
            <person name="Kwon S.-W."/>
        </authorList>
    </citation>
    <scope>NUCLEOTIDE SEQUENCE [LARGE SCALE GENOMIC DNA]</scope>
    <source>
        <strain evidence="6 7">KACC 21265</strain>
    </source>
</reference>
<dbReference type="PROSITE" id="PS51318">
    <property type="entry name" value="TAT"/>
    <property type="match status" value="1"/>
</dbReference>
<dbReference type="InterPro" id="IPR004682">
    <property type="entry name" value="TRAP_DctP"/>
</dbReference>
<dbReference type="CDD" id="cd13603">
    <property type="entry name" value="PBP2_TRAP_Siap_TeaA_like"/>
    <property type="match status" value="1"/>
</dbReference>
<evidence type="ECO:0000313" key="7">
    <source>
        <dbReference type="Proteomes" id="UP000464787"/>
    </source>
</evidence>
<keyword evidence="7" id="KW-1185">Reference proteome</keyword>
<protein>
    <submittedName>
        <fullName evidence="6">Twin-arginine translocation signal domain-containing protein</fullName>
    </submittedName>
</protein>
<dbReference type="KEGG" id="xyk:GT347_10930"/>
<gene>
    <name evidence="6" type="ORF">GT347_10930</name>
</gene>
<dbReference type="PANTHER" id="PTHR33376">
    <property type="match status" value="1"/>
</dbReference>
<dbReference type="GO" id="GO:0055085">
    <property type="term" value="P:transmembrane transport"/>
    <property type="evidence" value="ECO:0007669"/>
    <property type="project" value="InterPro"/>
</dbReference>
<evidence type="ECO:0000256" key="4">
    <source>
        <dbReference type="ARBA" id="ARBA00022729"/>
    </source>
</evidence>
<dbReference type="InterPro" id="IPR038404">
    <property type="entry name" value="TRAP_DctP_sf"/>
</dbReference>
<dbReference type="GO" id="GO:0030288">
    <property type="term" value="C:outer membrane-bounded periplasmic space"/>
    <property type="evidence" value="ECO:0007669"/>
    <property type="project" value="InterPro"/>
</dbReference>
<keyword evidence="4 5" id="KW-0732">Signal</keyword>
<organism evidence="6 7">
    <name type="scientific">Xylophilus rhododendri</name>
    <dbReference type="NCBI Taxonomy" id="2697032"/>
    <lineage>
        <taxon>Bacteria</taxon>
        <taxon>Pseudomonadati</taxon>
        <taxon>Pseudomonadota</taxon>
        <taxon>Betaproteobacteria</taxon>
        <taxon>Burkholderiales</taxon>
        <taxon>Xylophilus</taxon>
    </lineage>
</organism>
<comment type="similarity">
    <text evidence="2">Belongs to the bacterial solute-binding protein 7 family.</text>
</comment>
<dbReference type="EMBL" id="CP047650">
    <property type="protein sequence ID" value="QHI98461.1"/>
    <property type="molecule type" value="Genomic_DNA"/>
</dbReference>
<dbReference type="InterPro" id="IPR006311">
    <property type="entry name" value="TAT_signal"/>
</dbReference>
<dbReference type="PANTHER" id="PTHR33376:SF4">
    <property type="entry name" value="SIALIC ACID-BINDING PERIPLASMIC PROTEIN SIAP"/>
    <property type="match status" value="1"/>
</dbReference>
<keyword evidence="3" id="KW-0813">Transport</keyword>
<proteinExistence type="inferred from homology"/>
<evidence type="ECO:0000313" key="6">
    <source>
        <dbReference type="EMBL" id="QHI98461.1"/>
    </source>
</evidence>
<dbReference type="RefSeq" id="WP_160551978.1">
    <property type="nucleotide sequence ID" value="NZ_CP047650.1"/>
</dbReference>
<dbReference type="InterPro" id="IPR018389">
    <property type="entry name" value="DctP_fam"/>
</dbReference>
<sequence length="344" mass="37719">MPKLTSRRSFIHLAAAGGAAAAMPYASRAWAAPAPIVLRCSGSQPADPSSAHFLWIDRFSSNLKQRVGDRIRVDYFPNGQLGKEADVVQQVRLGSIDMMITGTSIWATALPELALLDMGFVFDSWEHVTRAMNGGVGKAFNDMLLQRTGASFIAYASHYNSRSVYTKAPLANVAGLKGLKLRVLPTPIFIETFKLLGAIPTPIPINELYTAVQTGVVEGFEHDAGTVLSSKFNEVVKHCLLTEHLFSPVCTSIGKRAMAKIPPELRAAFQESADEASRYQREMALSKGTEALATLKAQRMNFVEVPAADRKLLRDRMQADLWPSVIKQYPATQPIMDIINKTRA</sequence>
<feature type="chain" id="PRO_5033018045" evidence="5">
    <location>
        <begin position="32"/>
        <end position="344"/>
    </location>
</feature>
<dbReference type="Pfam" id="PF03480">
    <property type="entry name" value="DctP"/>
    <property type="match status" value="1"/>
</dbReference>
<name>A0A857J639_9BURK</name>
<accession>A0A857J639</accession>
<comment type="subcellular location">
    <subcellularLocation>
        <location evidence="1">Cell envelope</location>
    </subcellularLocation>
</comment>
<dbReference type="PIRSF" id="PIRSF006470">
    <property type="entry name" value="DctB"/>
    <property type="match status" value="1"/>
</dbReference>
<dbReference type="Proteomes" id="UP000464787">
    <property type="component" value="Chromosome"/>
</dbReference>
<dbReference type="InterPro" id="IPR019546">
    <property type="entry name" value="TAT_signal_bac_arc"/>
</dbReference>
<dbReference type="NCBIfam" id="NF037995">
    <property type="entry name" value="TRAP_S1"/>
    <property type="match status" value="1"/>
</dbReference>